<evidence type="ECO:0000256" key="3">
    <source>
        <dbReference type="PROSITE-ProRule" id="PRU00059"/>
    </source>
</evidence>
<dbReference type="InterPro" id="IPR000859">
    <property type="entry name" value="CUB_dom"/>
</dbReference>
<keyword evidence="2" id="KW-1015">Disulfide bond</keyword>
<comment type="caution">
    <text evidence="6">The sequence shown here is derived from an EMBL/GenBank/DDBJ whole genome shotgun (WGS) entry which is preliminary data.</text>
</comment>
<evidence type="ECO:0000256" key="2">
    <source>
        <dbReference type="ARBA" id="ARBA00023157"/>
    </source>
</evidence>
<organism evidence="6 7">
    <name type="scientific">Folsomia candida</name>
    <name type="common">Springtail</name>
    <dbReference type="NCBI Taxonomy" id="158441"/>
    <lineage>
        <taxon>Eukaryota</taxon>
        <taxon>Metazoa</taxon>
        <taxon>Ecdysozoa</taxon>
        <taxon>Arthropoda</taxon>
        <taxon>Hexapoda</taxon>
        <taxon>Collembola</taxon>
        <taxon>Entomobryomorpha</taxon>
        <taxon>Isotomoidea</taxon>
        <taxon>Isotomidae</taxon>
        <taxon>Proisotominae</taxon>
        <taxon>Folsomia</taxon>
    </lineage>
</organism>
<dbReference type="PROSITE" id="PS01180">
    <property type="entry name" value="CUB"/>
    <property type="match status" value="1"/>
</dbReference>
<comment type="caution">
    <text evidence="3">Lacks conserved residue(s) required for the propagation of feature annotation.</text>
</comment>
<evidence type="ECO:0000313" key="6">
    <source>
        <dbReference type="EMBL" id="OXA64481.1"/>
    </source>
</evidence>
<dbReference type="CDD" id="cd00041">
    <property type="entry name" value="CUB"/>
    <property type="match status" value="1"/>
</dbReference>
<dbReference type="SUPFAM" id="SSF49854">
    <property type="entry name" value="Spermadhesin, CUB domain"/>
    <property type="match status" value="1"/>
</dbReference>
<dbReference type="EMBL" id="LNIX01000001">
    <property type="protein sequence ID" value="OXA64481.1"/>
    <property type="molecule type" value="Genomic_DNA"/>
</dbReference>
<keyword evidence="7" id="KW-1185">Reference proteome</keyword>
<name>A0A226F5L0_FOLCA</name>
<keyword evidence="4" id="KW-0732">Signal</keyword>
<dbReference type="Pfam" id="PF00431">
    <property type="entry name" value="CUB"/>
    <property type="match status" value="1"/>
</dbReference>
<evidence type="ECO:0000259" key="5">
    <source>
        <dbReference type="PROSITE" id="PS01180"/>
    </source>
</evidence>
<gene>
    <name evidence="6" type="ORF">Fcan01_00099</name>
</gene>
<dbReference type="PANTHER" id="PTHR24251">
    <property type="entry name" value="OVOCHYMASE-RELATED"/>
    <property type="match status" value="1"/>
</dbReference>
<dbReference type="Gene3D" id="2.60.120.290">
    <property type="entry name" value="Spermadhesin, CUB domain"/>
    <property type="match status" value="1"/>
</dbReference>
<sequence>MNSTLAIVLVTFLFAAVTAAPQPYQGRPEDPEPSITVTTCGGYLDASSASIEFQLGGSIRADMRCVWIVQAPYSMQRFNLVSSGLKETDELYITTVSAAGLGNSEKLDTLGQNITLQGRTAMITLVVGHSPTLGFRMEYYASGSTEVQIIKSHTILTTAKGNLSYPFDGGNYLNNERALFPIAPSVPGHPTLRFTRVDLELGSSCQFDSIRIYNWFDWRYLQVAIFCENTIPTSVTFQDGAGVVFFSSDSSVAKTGFDFQYE</sequence>
<keyword evidence="1" id="KW-0677">Repeat</keyword>
<feature type="signal peptide" evidence="4">
    <location>
        <begin position="1"/>
        <end position="19"/>
    </location>
</feature>
<accession>A0A226F5L0</accession>
<dbReference type="Proteomes" id="UP000198287">
    <property type="component" value="Unassembled WGS sequence"/>
</dbReference>
<evidence type="ECO:0000313" key="7">
    <source>
        <dbReference type="Proteomes" id="UP000198287"/>
    </source>
</evidence>
<feature type="chain" id="PRO_5013302450" evidence="4">
    <location>
        <begin position="20"/>
        <end position="262"/>
    </location>
</feature>
<reference evidence="6 7" key="1">
    <citation type="submission" date="2015-12" db="EMBL/GenBank/DDBJ databases">
        <title>The genome of Folsomia candida.</title>
        <authorList>
            <person name="Faddeeva A."/>
            <person name="Derks M.F."/>
            <person name="Anvar Y."/>
            <person name="Smit S."/>
            <person name="Van Straalen N."/>
            <person name="Roelofs D."/>
        </authorList>
    </citation>
    <scope>NUCLEOTIDE SEQUENCE [LARGE SCALE GENOMIC DNA]</scope>
    <source>
        <strain evidence="6 7">VU population</strain>
        <tissue evidence="6">Whole body</tissue>
    </source>
</reference>
<protein>
    <submittedName>
        <fullName evidence="6">Cubilin</fullName>
    </submittedName>
</protein>
<evidence type="ECO:0000256" key="1">
    <source>
        <dbReference type="ARBA" id="ARBA00022737"/>
    </source>
</evidence>
<dbReference type="STRING" id="158441.A0A226F5L0"/>
<dbReference type="InterPro" id="IPR035914">
    <property type="entry name" value="Sperma_CUB_dom_sf"/>
</dbReference>
<dbReference type="AlphaFoldDB" id="A0A226F5L0"/>
<proteinExistence type="predicted"/>
<evidence type="ECO:0000256" key="4">
    <source>
        <dbReference type="SAM" id="SignalP"/>
    </source>
</evidence>
<feature type="domain" description="CUB" evidence="5">
    <location>
        <begin position="141"/>
        <end position="262"/>
    </location>
</feature>